<dbReference type="InterPro" id="IPR036005">
    <property type="entry name" value="Creatinase/aminopeptidase-like"/>
</dbReference>
<evidence type="ECO:0000256" key="1">
    <source>
        <dbReference type="ARBA" id="ARBA00008766"/>
    </source>
</evidence>
<name>A0A098TM66_9CYAN</name>
<dbReference type="CDD" id="cd01085">
    <property type="entry name" value="APP"/>
    <property type="match status" value="1"/>
</dbReference>
<comment type="caution">
    <text evidence="8">The sequence shown here is derived from an EMBL/GenBank/DDBJ whole genome shotgun (WGS) entry which is preliminary data.</text>
</comment>
<dbReference type="Gene3D" id="3.40.350.10">
    <property type="entry name" value="Creatinase/prolidase N-terminal domain"/>
    <property type="match status" value="2"/>
</dbReference>
<proteinExistence type="inferred from homology"/>
<evidence type="ECO:0000256" key="2">
    <source>
        <dbReference type="ARBA" id="ARBA00022723"/>
    </source>
</evidence>
<dbReference type="InterPro" id="IPR033740">
    <property type="entry name" value="Pept_M24B"/>
</dbReference>
<dbReference type="GO" id="GO:0070006">
    <property type="term" value="F:metalloaminopeptidase activity"/>
    <property type="evidence" value="ECO:0007669"/>
    <property type="project" value="InterPro"/>
</dbReference>
<dbReference type="EMBL" id="JJML01000017">
    <property type="protein sequence ID" value="KGF72957.1"/>
    <property type="molecule type" value="Genomic_DNA"/>
</dbReference>
<evidence type="ECO:0000259" key="6">
    <source>
        <dbReference type="Pfam" id="PF01321"/>
    </source>
</evidence>
<evidence type="ECO:0000256" key="3">
    <source>
        <dbReference type="ARBA" id="ARBA00022801"/>
    </source>
</evidence>
<dbReference type="PANTHER" id="PTHR43763:SF6">
    <property type="entry name" value="XAA-PRO AMINOPEPTIDASE 1"/>
    <property type="match status" value="1"/>
</dbReference>
<keyword evidence="8" id="KW-0645">Protease</keyword>
<dbReference type="InterPro" id="IPR000587">
    <property type="entry name" value="Creatinase_N"/>
</dbReference>
<organism evidence="8 9">
    <name type="scientific">Neosynechococcus sphagnicola sy1</name>
    <dbReference type="NCBI Taxonomy" id="1497020"/>
    <lineage>
        <taxon>Bacteria</taxon>
        <taxon>Bacillati</taxon>
        <taxon>Cyanobacteriota</taxon>
        <taxon>Cyanophyceae</taxon>
        <taxon>Neosynechococcales</taxon>
        <taxon>Neosynechococcaceae</taxon>
        <taxon>Neosynechococcus</taxon>
    </lineage>
</organism>
<dbReference type="FunFam" id="3.90.230.10:FF:000007">
    <property type="entry name" value="Xaa-Pro aminopeptidase P"/>
    <property type="match status" value="1"/>
</dbReference>
<dbReference type="PANTHER" id="PTHR43763">
    <property type="entry name" value="XAA-PRO AMINOPEPTIDASE 1"/>
    <property type="match status" value="1"/>
</dbReference>
<dbReference type="Gene3D" id="3.90.230.10">
    <property type="entry name" value="Creatinase/methionine aminopeptidase superfamily"/>
    <property type="match status" value="1"/>
</dbReference>
<evidence type="ECO:0000313" key="9">
    <source>
        <dbReference type="Proteomes" id="UP000030170"/>
    </source>
</evidence>
<dbReference type="OrthoDB" id="9806388at2"/>
<evidence type="ECO:0000313" key="8">
    <source>
        <dbReference type="EMBL" id="KGF72957.1"/>
    </source>
</evidence>
<dbReference type="GO" id="GO:0046872">
    <property type="term" value="F:metal ion binding"/>
    <property type="evidence" value="ECO:0007669"/>
    <property type="project" value="UniProtKB-KW"/>
</dbReference>
<dbReference type="InterPro" id="IPR029149">
    <property type="entry name" value="Creatin/AminoP/Spt16_N"/>
</dbReference>
<dbReference type="Proteomes" id="UP000030170">
    <property type="component" value="Unassembled WGS sequence"/>
</dbReference>
<dbReference type="SUPFAM" id="SSF55920">
    <property type="entry name" value="Creatinase/aminopeptidase"/>
    <property type="match status" value="1"/>
</dbReference>
<dbReference type="Pfam" id="PF16188">
    <property type="entry name" value="Peptidase_M24_C"/>
    <property type="match status" value="1"/>
</dbReference>
<dbReference type="Pfam" id="PF00557">
    <property type="entry name" value="Peptidase_M24"/>
    <property type="match status" value="1"/>
</dbReference>
<protein>
    <submittedName>
        <fullName evidence="8">Aminopeptidase</fullName>
    </submittedName>
</protein>
<dbReference type="STRING" id="1497020.DO97_04565"/>
<feature type="domain" description="Peptidase M24" evidence="5">
    <location>
        <begin position="341"/>
        <end position="554"/>
    </location>
</feature>
<dbReference type="GO" id="GO:0005737">
    <property type="term" value="C:cytoplasm"/>
    <property type="evidence" value="ECO:0007669"/>
    <property type="project" value="UniProtKB-ARBA"/>
</dbReference>
<feature type="domain" description="Creatinase N-terminal" evidence="6">
    <location>
        <begin position="18"/>
        <end position="166"/>
    </location>
</feature>
<feature type="domain" description="Peptidase M24 C-terminal" evidence="7">
    <location>
        <begin position="567"/>
        <end position="625"/>
    </location>
</feature>
<accession>A0A098TM66</accession>
<gene>
    <name evidence="8" type="ORF">DO97_04565</name>
</gene>
<dbReference type="RefSeq" id="WP_036532687.1">
    <property type="nucleotide sequence ID" value="NZ_JJML01000017.1"/>
</dbReference>
<dbReference type="InterPro" id="IPR050422">
    <property type="entry name" value="X-Pro_aminopeptidase_P"/>
</dbReference>
<keyword evidence="3" id="KW-0378">Hydrolase</keyword>
<evidence type="ECO:0000256" key="4">
    <source>
        <dbReference type="ARBA" id="ARBA00023211"/>
    </source>
</evidence>
<keyword evidence="8" id="KW-0031">Aminopeptidase</keyword>
<dbReference type="SUPFAM" id="SSF53092">
    <property type="entry name" value="Creatinase/prolidase N-terminal domain"/>
    <property type="match status" value="1"/>
</dbReference>
<reference evidence="8 9" key="1">
    <citation type="journal article" date="2014" name="Mol. Ecol.">
        <title>Evolution of Synechococcus.</title>
        <authorList>
            <person name="Dvorak P."/>
            <person name="Casamatta D."/>
            <person name="Hasler P."/>
            <person name="Poulickova A."/>
            <person name="Ondrej V."/>
            <person name="Sanges R."/>
        </authorList>
    </citation>
    <scope>NUCLEOTIDE SEQUENCE [LARGE SCALE GENOMIC DNA]</scope>
    <source>
        <strain evidence="8 9">CAUP A 1101</strain>
    </source>
</reference>
<dbReference type="Pfam" id="PF16189">
    <property type="entry name" value="Creatinase_N_2"/>
    <property type="match status" value="1"/>
</dbReference>
<keyword evidence="2" id="KW-0479">Metal-binding</keyword>
<keyword evidence="4" id="KW-0464">Manganese</keyword>
<evidence type="ECO:0000259" key="7">
    <source>
        <dbReference type="Pfam" id="PF16188"/>
    </source>
</evidence>
<comment type="similarity">
    <text evidence="1">Belongs to the peptidase M24B family.</text>
</comment>
<keyword evidence="9" id="KW-1185">Reference proteome</keyword>
<sequence>MTSILTPPVHLESVQFKLSGLRTLMAAHGLEGYLIPSADEHLNEYVPTSKQRRSWLSGFTGSAGDCLISSDQAWLFVDARYYQQADLEVDPTLIQVCKLELSGHKTLLETLESLGYESMEKGKSFGMGFDPFTVSVEQVRAWERQLEPTGVELIPIPGNLVDQVRADQGADVPPDDTSPVFALPAAIAGEAFATKLQRVRDALKQAKVGLLPITKLDQIAWVFNLRGWDVPYNPVLIAYAVITLDAVFLFTNLQRLDQQVRQTLQPLVTLLPYEAYPATLQKLTAQLQPPRVLVDLKQTTLGTYQLLTPKAGADQVMLKIVEAVNPIEGMKACKNTTEIAQMQQANLKASRAKVRTLKWIADQQITGQSMTEADVAVAIAQFYRQETEFQGLSFPPISAVGANSSIVHYGTPDPEVVLQPGCWLLLDSGAQYLMGTTDDTRTLVIGDPTPRQIACYTEVLKAHINCAMQRFPKGTTGIQLDGITRADLWQAGLDYGHGTGHGVGAFLNVHEGPNGISKRAQEPLVPGMINSIEPGYYEPGWGGIRLENLYVVRELTVEAVGHSTPVPWYGFEPLTFIPFEPRLIDLEQLESRQRQWLGDYHAAVVAQLTPTLTADEAAWLQAACRL</sequence>
<dbReference type="Pfam" id="PF01321">
    <property type="entry name" value="Creatinase_N"/>
    <property type="match status" value="1"/>
</dbReference>
<dbReference type="InterPro" id="IPR000994">
    <property type="entry name" value="Pept_M24"/>
</dbReference>
<dbReference type="InterPro" id="IPR032416">
    <property type="entry name" value="Peptidase_M24_C"/>
</dbReference>
<dbReference type="AlphaFoldDB" id="A0A098TM66"/>
<evidence type="ECO:0000259" key="5">
    <source>
        <dbReference type="Pfam" id="PF00557"/>
    </source>
</evidence>